<protein>
    <submittedName>
        <fullName evidence="1">Uncharacterized protein</fullName>
    </submittedName>
</protein>
<organism evidence="1 2">
    <name type="scientific">Pyronema omphalodes (strain CBS 100304)</name>
    <name type="common">Pyronema confluens</name>
    <dbReference type="NCBI Taxonomy" id="1076935"/>
    <lineage>
        <taxon>Eukaryota</taxon>
        <taxon>Fungi</taxon>
        <taxon>Dikarya</taxon>
        <taxon>Ascomycota</taxon>
        <taxon>Pezizomycotina</taxon>
        <taxon>Pezizomycetes</taxon>
        <taxon>Pezizales</taxon>
        <taxon>Pyronemataceae</taxon>
        <taxon>Pyronema</taxon>
    </lineage>
</organism>
<dbReference type="AlphaFoldDB" id="U4LCZ2"/>
<dbReference type="eggNOG" id="ENOG502R668">
    <property type="taxonomic scope" value="Eukaryota"/>
</dbReference>
<evidence type="ECO:0000313" key="2">
    <source>
        <dbReference type="Proteomes" id="UP000018144"/>
    </source>
</evidence>
<dbReference type="InterPro" id="IPR036691">
    <property type="entry name" value="Endo/exonu/phosph_ase_sf"/>
</dbReference>
<dbReference type="Proteomes" id="UP000018144">
    <property type="component" value="Unassembled WGS sequence"/>
</dbReference>
<name>U4LCZ2_PYROM</name>
<dbReference type="EMBL" id="HF935410">
    <property type="protein sequence ID" value="CCX08379.1"/>
    <property type="molecule type" value="Genomic_DNA"/>
</dbReference>
<dbReference type="Gene3D" id="3.60.10.10">
    <property type="entry name" value="Endonuclease/exonuclease/phosphatase"/>
    <property type="match status" value="1"/>
</dbReference>
<accession>U4LCZ2</accession>
<dbReference type="SUPFAM" id="SSF56219">
    <property type="entry name" value="DNase I-like"/>
    <property type="match status" value="1"/>
</dbReference>
<reference evidence="1 2" key="1">
    <citation type="journal article" date="2013" name="PLoS Genet.">
        <title>The genome and development-dependent transcriptomes of Pyronema confluens: a window into fungal evolution.</title>
        <authorList>
            <person name="Traeger S."/>
            <person name="Altegoer F."/>
            <person name="Freitag M."/>
            <person name="Gabaldon T."/>
            <person name="Kempken F."/>
            <person name="Kumar A."/>
            <person name="Marcet-Houben M."/>
            <person name="Poggeler S."/>
            <person name="Stajich J.E."/>
            <person name="Nowrousian M."/>
        </authorList>
    </citation>
    <scope>NUCLEOTIDE SEQUENCE [LARGE SCALE GENOMIC DNA]</scope>
    <source>
        <strain evidence="2">CBS 100304</strain>
        <tissue evidence="1">Vegetative mycelium</tissue>
    </source>
</reference>
<sequence>MTLHHAARTRTALSHLSTLLPEPTRTFLLLQEISPSALTAILSHPWVREKFSISNIRPPTNYFTTTLISLDVMLPSLSIRRVRYTDSKMARDLLLADLMLDSGLFRVGNTHLEPLPKPGEDLRRKQLAEEGGCRVEVSTTGG</sequence>
<dbReference type="OrthoDB" id="9975959at2759"/>
<evidence type="ECO:0000313" key="1">
    <source>
        <dbReference type="EMBL" id="CCX08379.1"/>
    </source>
</evidence>
<proteinExistence type="predicted"/>
<gene>
    <name evidence="1" type="ORF">PCON_07972</name>
</gene>
<keyword evidence="2" id="KW-1185">Reference proteome</keyword>